<sequence>MKILVTGGAGYIGSVLVPMLLNNGHEVIVLDNFMYNQTSLFDCCNNKKLTIIRGDARDTKLINKLTHDLDFIIPLACIVGAPACDRDPIAATSTNLEAIKMLMRTRSRGHCVIFPNTNSGYGIGQSGIYCDENTPLNPISLYGKMKVEAEQFILRSGNAIVLRLATVFGISPRMRLDLLVNEFVYKAVYDRYLILFEAHFKRNFIHVRDVALAFMHCMNNFERMKDQVYNVGLSDANLSKWELCEKIKEQLPDFYFVEASIGEDPDKRNYIVSNEKIEKTGFMPQVSLQDGITELIKGFQVIRPKQFRNV</sequence>
<protein>
    <recommendedName>
        <fullName evidence="1">NAD-dependent epimerase/dehydratase domain-containing protein</fullName>
    </recommendedName>
</protein>
<dbReference type="SUPFAM" id="SSF51735">
    <property type="entry name" value="NAD(P)-binding Rossmann-fold domains"/>
    <property type="match status" value="1"/>
</dbReference>
<organism evidence="2 3">
    <name type="scientific">Candidatus Yanofskybacteria bacterium RIFCSPHIGHO2_02_FULL_39_10</name>
    <dbReference type="NCBI Taxonomy" id="1802674"/>
    <lineage>
        <taxon>Bacteria</taxon>
        <taxon>Candidatus Yanofskyibacteriota</taxon>
    </lineage>
</organism>
<evidence type="ECO:0000313" key="3">
    <source>
        <dbReference type="Proteomes" id="UP000178908"/>
    </source>
</evidence>
<evidence type="ECO:0000313" key="2">
    <source>
        <dbReference type="EMBL" id="OGN07731.1"/>
    </source>
</evidence>
<dbReference type="InterPro" id="IPR036291">
    <property type="entry name" value="NAD(P)-bd_dom_sf"/>
</dbReference>
<feature type="domain" description="NAD-dependent epimerase/dehydratase" evidence="1">
    <location>
        <begin position="3"/>
        <end position="232"/>
    </location>
</feature>
<dbReference type="PANTHER" id="PTHR43245:SF23">
    <property type="entry name" value="NAD(P)-BINDING DOMAIN-CONTAINING PROTEIN"/>
    <property type="match status" value="1"/>
</dbReference>
<dbReference type="CDD" id="cd08946">
    <property type="entry name" value="SDR_e"/>
    <property type="match status" value="1"/>
</dbReference>
<dbReference type="EMBL" id="MGJO01000065">
    <property type="protein sequence ID" value="OGN07731.1"/>
    <property type="molecule type" value="Genomic_DNA"/>
</dbReference>
<dbReference type="AlphaFoldDB" id="A0A1F8F3L8"/>
<dbReference type="Pfam" id="PF01370">
    <property type="entry name" value="Epimerase"/>
    <property type="match status" value="1"/>
</dbReference>
<reference evidence="2 3" key="1">
    <citation type="journal article" date="2016" name="Nat. Commun.">
        <title>Thousands of microbial genomes shed light on interconnected biogeochemical processes in an aquifer system.</title>
        <authorList>
            <person name="Anantharaman K."/>
            <person name="Brown C.T."/>
            <person name="Hug L.A."/>
            <person name="Sharon I."/>
            <person name="Castelle C.J."/>
            <person name="Probst A.J."/>
            <person name="Thomas B.C."/>
            <person name="Singh A."/>
            <person name="Wilkins M.J."/>
            <person name="Karaoz U."/>
            <person name="Brodie E.L."/>
            <person name="Williams K.H."/>
            <person name="Hubbard S.S."/>
            <person name="Banfield J.F."/>
        </authorList>
    </citation>
    <scope>NUCLEOTIDE SEQUENCE [LARGE SCALE GENOMIC DNA]</scope>
</reference>
<dbReference type="Gene3D" id="3.40.50.720">
    <property type="entry name" value="NAD(P)-binding Rossmann-like Domain"/>
    <property type="match status" value="1"/>
</dbReference>
<gene>
    <name evidence="2" type="ORF">A3C61_00015</name>
</gene>
<dbReference type="InterPro" id="IPR001509">
    <property type="entry name" value="Epimerase_deHydtase"/>
</dbReference>
<dbReference type="PANTHER" id="PTHR43245">
    <property type="entry name" value="BIFUNCTIONAL POLYMYXIN RESISTANCE PROTEIN ARNA"/>
    <property type="match status" value="1"/>
</dbReference>
<dbReference type="Proteomes" id="UP000178908">
    <property type="component" value="Unassembled WGS sequence"/>
</dbReference>
<evidence type="ECO:0000259" key="1">
    <source>
        <dbReference type="Pfam" id="PF01370"/>
    </source>
</evidence>
<comment type="caution">
    <text evidence="2">The sequence shown here is derived from an EMBL/GenBank/DDBJ whole genome shotgun (WGS) entry which is preliminary data.</text>
</comment>
<dbReference type="InterPro" id="IPR050177">
    <property type="entry name" value="Lipid_A_modif_metabolic_enz"/>
</dbReference>
<name>A0A1F8F3L8_9BACT</name>
<proteinExistence type="predicted"/>
<accession>A0A1F8F3L8</accession>